<name>A0A2A9MHT6_BESBE</name>
<sequence length="182" mass="19775">MVLMFLLSALAMTVAARQSVGDAAHTDLQRYYQNARKELQYPFGKYNIVWFSTIRGTGTENVAHVYPGWTVAVECNDAQSWSPSDFSAKKQVCEGTKAECSTATSLAALFPGVPASHQWWTGGDGKVSPAVLNVPSTVPVSKTFTFQCKKTENGKARDQSYTITLLTEEAPPGANFRTLVSA</sequence>
<dbReference type="Proteomes" id="UP000224006">
    <property type="component" value="Chromosome IV"/>
</dbReference>
<organism evidence="3 4">
    <name type="scientific">Besnoitia besnoiti</name>
    <name type="common">Apicomplexan protozoan</name>
    <dbReference type="NCBI Taxonomy" id="94643"/>
    <lineage>
        <taxon>Eukaryota</taxon>
        <taxon>Sar</taxon>
        <taxon>Alveolata</taxon>
        <taxon>Apicomplexa</taxon>
        <taxon>Conoidasida</taxon>
        <taxon>Coccidia</taxon>
        <taxon>Eucoccidiorida</taxon>
        <taxon>Eimeriorina</taxon>
        <taxon>Sarcocystidae</taxon>
        <taxon>Besnoitia</taxon>
    </lineage>
</organism>
<dbReference type="KEGG" id="bbes:BESB_054720"/>
<dbReference type="InterPro" id="IPR007226">
    <property type="entry name" value="SRS_dom"/>
</dbReference>
<dbReference type="GeneID" id="40310401"/>
<gene>
    <name evidence="3" type="ORF">BESB_054720</name>
</gene>
<feature type="chain" id="PRO_5012043935" evidence="1">
    <location>
        <begin position="17"/>
        <end position="182"/>
    </location>
</feature>
<evidence type="ECO:0000313" key="3">
    <source>
        <dbReference type="EMBL" id="PFH35821.1"/>
    </source>
</evidence>
<dbReference type="SUPFAM" id="SSF74877">
    <property type="entry name" value="Major surface antigen p30, SAG1"/>
    <property type="match status" value="1"/>
</dbReference>
<proteinExistence type="predicted"/>
<protein>
    <submittedName>
        <fullName evidence="3">SAG-related sequence SRS42</fullName>
    </submittedName>
</protein>
<accession>A0A2A9MHT6</accession>
<feature type="domain" description="SRS" evidence="2">
    <location>
        <begin position="70"/>
        <end position="155"/>
    </location>
</feature>
<keyword evidence="4" id="KW-1185">Reference proteome</keyword>
<dbReference type="AlphaFoldDB" id="A0A2A9MHT6"/>
<dbReference type="RefSeq" id="XP_029219830.1">
    <property type="nucleotide sequence ID" value="XM_029363907.1"/>
</dbReference>
<dbReference type="Pfam" id="PF04092">
    <property type="entry name" value="SAG"/>
    <property type="match status" value="1"/>
</dbReference>
<dbReference type="EMBL" id="NWUJ01000004">
    <property type="protein sequence ID" value="PFH35821.1"/>
    <property type="molecule type" value="Genomic_DNA"/>
</dbReference>
<evidence type="ECO:0000313" key="4">
    <source>
        <dbReference type="Proteomes" id="UP000224006"/>
    </source>
</evidence>
<keyword evidence="1" id="KW-0732">Signal</keyword>
<reference evidence="3 4" key="1">
    <citation type="submission" date="2017-09" db="EMBL/GenBank/DDBJ databases">
        <title>Genome sequencing of Besnoitia besnoiti strain Bb-Ger1.</title>
        <authorList>
            <person name="Schares G."/>
            <person name="Venepally P."/>
            <person name="Lorenzi H.A."/>
        </authorList>
    </citation>
    <scope>NUCLEOTIDE SEQUENCE [LARGE SCALE GENOMIC DNA]</scope>
    <source>
        <strain evidence="3 4">Bb-Ger1</strain>
    </source>
</reference>
<dbReference type="Gene3D" id="2.60.40.1320">
    <property type="entry name" value="SRS domain"/>
    <property type="match status" value="1"/>
</dbReference>
<comment type="caution">
    <text evidence="3">The sequence shown here is derived from an EMBL/GenBank/DDBJ whole genome shotgun (WGS) entry which is preliminary data.</text>
</comment>
<evidence type="ECO:0000259" key="2">
    <source>
        <dbReference type="Pfam" id="PF04092"/>
    </source>
</evidence>
<evidence type="ECO:0000256" key="1">
    <source>
        <dbReference type="SAM" id="SignalP"/>
    </source>
</evidence>
<dbReference type="VEuPathDB" id="ToxoDB:BESB_054720"/>
<dbReference type="OrthoDB" id="328836at2759"/>
<feature type="signal peptide" evidence="1">
    <location>
        <begin position="1"/>
        <end position="16"/>
    </location>
</feature>
<dbReference type="GO" id="GO:0016020">
    <property type="term" value="C:membrane"/>
    <property type="evidence" value="ECO:0007669"/>
    <property type="project" value="InterPro"/>
</dbReference>
<dbReference type="InterPro" id="IPR036755">
    <property type="entry name" value="SRS_dom_sf"/>
</dbReference>